<feature type="transmembrane region" description="Helical" evidence="1">
    <location>
        <begin position="299"/>
        <end position="322"/>
    </location>
</feature>
<reference evidence="3" key="2">
    <citation type="submission" date="2021-04" db="EMBL/GenBank/DDBJ databases">
        <authorList>
            <person name="Gilroy R."/>
        </authorList>
    </citation>
    <scope>NUCLEOTIDE SEQUENCE</scope>
    <source>
        <strain evidence="3">ChiHejej3B27-3195</strain>
    </source>
</reference>
<evidence type="ECO:0000259" key="2">
    <source>
        <dbReference type="Pfam" id="PF04235"/>
    </source>
</evidence>
<comment type="caution">
    <text evidence="3">The sequence shown here is derived from an EMBL/GenBank/DDBJ whole genome shotgun (WGS) entry which is preliminary data.</text>
</comment>
<sequence length="346" mass="36351">VQAATIVLVDARTMPLFALLFAYGIGQLYARQHAKGVSDADARRLLRRRHLWMVVFGAVHAALLWQGDILATYGILGLIMVPLFISRRPRTLAIWAGALTGAVALLAALGPLAASMGPDPAPDQGDAAQADIQHASIGESFYPLAAVVRLASWLMGTASGVLSLVLPAAVLLGLLAAKHRVLEEPGRHLRLLRVTAAAGLLLGWSGAVPHALMHLGVIGDAGAATFTSLHFFSGLFAGAGYAALFGLLAQRVERAGRRNALPVRAIGALGRRSLTGYLAQSVIYAPLLTAWGLGAGTHFSSGSAALLAVGVWTVTVIGAYLLERHARRGPAETLLRRLTYPKAPSR</sequence>
<keyword evidence="1" id="KW-0812">Transmembrane</keyword>
<evidence type="ECO:0000313" key="4">
    <source>
        <dbReference type="Proteomes" id="UP000824151"/>
    </source>
</evidence>
<feature type="transmembrane region" description="Helical" evidence="1">
    <location>
        <begin position="150"/>
        <end position="177"/>
    </location>
</feature>
<keyword evidence="1" id="KW-0472">Membrane</keyword>
<protein>
    <submittedName>
        <fullName evidence="3">DUF418 domain-containing protein</fullName>
    </submittedName>
</protein>
<feature type="transmembrane region" description="Helical" evidence="1">
    <location>
        <begin position="189"/>
        <end position="208"/>
    </location>
</feature>
<proteinExistence type="predicted"/>
<accession>A0A9D1S264</accession>
<reference evidence="3" key="1">
    <citation type="journal article" date="2021" name="PeerJ">
        <title>Extensive microbial diversity within the chicken gut microbiome revealed by metagenomics and culture.</title>
        <authorList>
            <person name="Gilroy R."/>
            <person name="Ravi A."/>
            <person name="Getino M."/>
            <person name="Pursley I."/>
            <person name="Horton D.L."/>
            <person name="Alikhan N.F."/>
            <person name="Baker D."/>
            <person name="Gharbi K."/>
            <person name="Hall N."/>
            <person name="Watson M."/>
            <person name="Adriaenssens E.M."/>
            <person name="Foster-Nyarko E."/>
            <person name="Jarju S."/>
            <person name="Secka A."/>
            <person name="Antonio M."/>
            <person name="Oren A."/>
            <person name="Chaudhuri R.R."/>
            <person name="La Ragione R."/>
            <person name="Hildebrand F."/>
            <person name="Pallen M.J."/>
        </authorList>
    </citation>
    <scope>NUCLEOTIDE SEQUENCE</scope>
    <source>
        <strain evidence="3">ChiHejej3B27-3195</strain>
    </source>
</reference>
<evidence type="ECO:0000313" key="3">
    <source>
        <dbReference type="EMBL" id="HIW99198.1"/>
    </source>
</evidence>
<feature type="transmembrane region" description="Helical" evidence="1">
    <location>
        <begin position="6"/>
        <end position="25"/>
    </location>
</feature>
<feature type="domain" description="DUF418" evidence="2">
    <location>
        <begin position="176"/>
        <end position="341"/>
    </location>
</feature>
<dbReference type="InterPro" id="IPR007349">
    <property type="entry name" value="DUF418"/>
</dbReference>
<feature type="transmembrane region" description="Helical" evidence="1">
    <location>
        <begin position="228"/>
        <end position="249"/>
    </location>
</feature>
<dbReference type="InterPro" id="IPR052529">
    <property type="entry name" value="Bact_Transport_Assoc"/>
</dbReference>
<feature type="non-terminal residue" evidence="3">
    <location>
        <position position="1"/>
    </location>
</feature>
<organism evidence="3 4">
    <name type="scientific">Candidatus Nesterenkonia stercoripullorum</name>
    <dbReference type="NCBI Taxonomy" id="2838701"/>
    <lineage>
        <taxon>Bacteria</taxon>
        <taxon>Bacillati</taxon>
        <taxon>Actinomycetota</taxon>
        <taxon>Actinomycetes</taxon>
        <taxon>Micrococcales</taxon>
        <taxon>Micrococcaceae</taxon>
        <taxon>Nesterenkonia</taxon>
    </lineage>
</organism>
<name>A0A9D1S264_9MICC</name>
<dbReference type="Pfam" id="PF04235">
    <property type="entry name" value="DUF418"/>
    <property type="match status" value="1"/>
</dbReference>
<dbReference type="Proteomes" id="UP000824151">
    <property type="component" value="Unassembled WGS sequence"/>
</dbReference>
<evidence type="ECO:0000256" key="1">
    <source>
        <dbReference type="SAM" id="Phobius"/>
    </source>
</evidence>
<keyword evidence="1" id="KW-1133">Transmembrane helix</keyword>
<feature type="transmembrane region" description="Helical" evidence="1">
    <location>
        <begin position="69"/>
        <end position="85"/>
    </location>
</feature>
<dbReference type="PANTHER" id="PTHR30590:SF2">
    <property type="entry name" value="INNER MEMBRANE PROTEIN"/>
    <property type="match status" value="1"/>
</dbReference>
<dbReference type="PANTHER" id="PTHR30590">
    <property type="entry name" value="INNER MEMBRANE PROTEIN"/>
    <property type="match status" value="1"/>
</dbReference>
<feature type="transmembrane region" description="Helical" evidence="1">
    <location>
        <begin position="92"/>
        <end position="114"/>
    </location>
</feature>
<gene>
    <name evidence="3" type="ORF">H9871_03550</name>
</gene>
<dbReference type="EMBL" id="DXGD01000128">
    <property type="protein sequence ID" value="HIW99198.1"/>
    <property type="molecule type" value="Genomic_DNA"/>
</dbReference>
<feature type="transmembrane region" description="Helical" evidence="1">
    <location>
        <begin position="274"/>
        <end position="293"/>
    </location>
</feature>
<dbReference type="AlphaFoldDB" id="A0A9D1S264"/>